<keyword evidence="1" id="KW-1133">Transmembrane helix</keyword>
<accession>A0ABR7VCL2</accession>
<dbReference type="PANTHER" id="PTHR30590:SF2">
    <property type="entry name" value="INNER MEMBRANE PROTEIN"/>
    <property type="match status" value="1"/>
</dbReference>
<sequence length="402" mass="46468">MIPETTLKKPRIEVVDSLRGFAIMAIMLLHSIEHFNFYVFPKKSTQPDWLNTMDQWVWDTFFFLFGGKGYAIFALLFGFTFSLMYAKQQTKNIDFGSRFLWRMLLLVCFALFNGMFFPGEVLMLYALVGIVLFLVRKFNTKALLITIVLLLSQPLEWASYLRSVFDPNYVPPVLEMGYIWKALKEGQMGDSFFGLVKANTLYGHKMSLMWAYDVGRLLQTAGLFVFGYWLGKNQLFVDSEKSNKFWKRALIVGATVFIPFFLLEKNFKALVDAKIYAHTLLKVVDMYGNLAFTTVLVASFILLYKIQYFRDILKGLRYCGRMSLTAYVLQSMVGGFVFFGYGLGIGTKVRHTMSLAVGILLFVLLFYFCKWWINRYGQGPLEKLWHKLTWIDLSGKKKKAIG</sequence>
<feature type="transmembrane region" description="Helical" evidence="1">
    <location>
        <begin position="60"/>
        <end position="87"/>
    </location>
</feature>
<evidence type="ECO:0000313" key="4">
    <source>
        <dbReference type="Proteomes" id="UP000598350"/>
    </source>
</evidence>
<dbReference type="PANTHER" id="PTHR30590">
    <property type="entry name" value="INNER MEMBRANE PROTEIN"/>
    <property type="match status" value="1"/>
</dbReference>
<keyword evidence="1" id="KW-0812">Transmembrane</keyword>
<feature type="transmembrane region" description="Helical" evidence="1">
    <location>
        <begin position="284"/>
        <end position="304"/>
    </location>
</feature>
<protein>
    <submittedName>
        <fullName evidence="3">DUF418 domain-containing protein</fullName>
    </submittedName>
</protein>
<feature type="transmembrane region" description="Helical" evidence="1">
    <location>
        <begin position="245"/>
        <end position="263"/>
    </location>
</feature>
<dbReference type="InterPro" id="IPR007349">
    <property type="entry name" value="DUF418"/>
</dbReference>
<comment type="caution">
    <text evidence="3">The sequence shown here is derived from an EMBL/GenBank/DDBJ whole genome shotgun (WGS) entry which is preliminary data.</text>
</comment>
<dbReference type="InterPro" id="IPR052529">
    <property type="entry name" value="Bact_Transport_Assoc"/>
</dbReference>
<reference evidence="3 4" key="1">
    <citation type="submission" date="2020-05" db="EMBL/GenBank/DDBJ databases">
        <title>The draft genome sequence of Maribacter arenosus CAU 1321.</title>
        <authorList>
            <person name="Mu L."/>
        </authorList>
    </citation>
    <scope>NUCLEOTIDE SEQUENCE [LARGE SCALE GENOMIC DNA]</scope>
    <source>
        <strain evidence="3 4">CAU 1321</strain>
    </source>
</reference>
<feature type="transmembrane region" description="Helical" evidence="1">
    <location>
        <begin position="21"/>
        <end position="40"/>
    </location>
</feature>
<feature type="transmembrane region" description="Helical" evidence="1">
    <location>
        <begin position="210"/>
        <end position="230"/>
    </location>
</feature>
<dbReference type="EMBL" id="JABTCG010000002">
    <property type="protein sequence ID" value="MBD0850242.1"/>
    <property type="molecule type" value="Genomic_DNA"/>
</dbReference>
<gene>
    <name evidence="3" type="ORF">HPE63_06130</name>
</gene>
<feature type="transmembrane region" description="Helical" evidence="1">
    <location>
        <begin position="99"/>
        <end position="117"/>
    </location>
</feature>
<feature type="transmembrane region" description="Helical" evidence="1">
    <location>
        <begin position="324"/>
        <end position="343"/>
    </location>
</feature>
<dbReference type="Pfam" id="PF04235">
    <property type="entry name" value="DUF418"/>
    <property type="match status" value="1"/>
</dbReference>
<feature type="domain" description="DUF418" evidence="2">
    <location>
        <begin position="230"/>
        <end position="391"/>
    </location>
</feature>
<evidence type="ECO:0000256" key="1">
    <source>
        <dbReference type="SAM" id="Phobius"/>
    </source>
</evidence>
<dbReference type="Proteomes" id="UP000598350">
    <property type="component" value="Unassembled WGS sequence"/>
</dbReference>
<name>A0ABR7VCL2_9FLAO</name>
<dbReference type="RefSeq" id="WP_188313379.1">
    <property type="nucleotide sequence ID" value="NZ_JABTCG010000002.1"/>
</dbReference>
<proteinExistence type="predicted"/>
<evidence type="ECO:0000313" key="3">
    <source>
        <dbReference type="EMBL" id="MBD0850242.1"/>
    </source>
</evidence>
<keyword evidence="1" id="KW-0472">Membrane</keyword>
<keyword evidence="4" id="KW-1185">Reference proteome</keyword>
<evidence type="ECO:0000259" key="2">
    <source>
        <dbReference type="Pfam" id="PF04235"/>
    </source>
</evidence>
<organism evidence="3 4">
    <name type="scientific">Maribacter arenosus</name>
    <dbReference type="NCBI Taxonomy" id="1854708"/>
    <lineage>
        <taxon>Bacteria</taxon>
        <taxon>Pseudomonadati</taxon>
        <taxon>Bacteroidota</taxon>
        <taxon>Flavobacteriia</taxon>
        <taxon>Flavobacteriales</taxon>
        <taxon>Flavobacteriaceae</taxon>
        <taxon>Maribacter</taxon>
    </lineage>
</organism>
<feature type="transmembrane region" description="Helical" evidence="1">
    <location>
        <begin position="355"/>
        <end position="373"/>
    </location>
</feature>
<feature type="transmembrane region" description="Helical" evidence="1">
    <location>
        <begin position="123"/>
        <end position="152"/>
    </location>
</feature>